<dbReference type="InterPro" id="IPR032067">
    <property type="entry name" value="FOXO-TAD"/>
</dbReference>
<feature type="region of interest" description="Disordered" evidence="8">
    <location>
        <begin position="220"/>
        <end position="251"/>
    </location>
</feature>
<evidence type="ECO:0000256" key="8">
    <source>
        <dbReference type="SAM" id="MobiDB-lite"/>
    </source>
</evidence>
<dbReference type="EMBL" id="JAINUF010000010">
    <property type="protein sequence ID" value="KAJ8348842.1"/>
    <property type="molecule type" value="Genomic_DNA"/>
</dbReference>
<keyword evidence="5" id="KW-0804">Transcription</keyword>
<dbReference type="Proteomes" id="UP001152622">
    <property type="component" value="Chromosome 10"/>
</dbReference>
<dbReference type="InterPro" id="IPR036388">
    <property type="entry name" value="WH-like_DNA-bd_sf"/>
</dbReference>
<feature type="compositionally biased region" description="Basic and acidic residues" evidence="8">
    <location>
        <begin position="1"/>
        <end position="34"/>
    </location>
</feature>
<evidence type="ECO:0000313" key="11">
    <source>
        <dbReference type="Proteomes" id="UP001152622"/>
    </source>
</evidence>
<organism evidence="10 11">
    <name type="scientific">Synaphobranchus kaupii</name>
    <name type="common">Kaup's arrowtooth eel</name>
    <dbReference type="NCBI Taxonomy" id="118154"/>
    <lineage>
        <taxon>Eukaryota</taxon>
        <taxon>Metazoa</taxon>
        <taxon>Chordata</taxon>
        <taxon>Craniata</taxon>
        <taxon>Vertebrata</taxon>
        <taxon>Euteleostomi</taxon>
        <taxon>Actinopterygii</taxon>
        <taxon>Neopterygii</taxon>
        <taxon>Teleostei</taxon>
        <taxon>Anguilliformes</taxon>
        <taxon>Synaphobranchidae</taxon>
        <taxon>Synaphobranchus</taxon>
    </lineage>
</organism>
<keyword evidence="3" id="KW-0805">Transcription regulation</keyword>
<feature type="region of interest" description="Disordered" evidence="8">
    <location>
        <begin position="133"/>
        <end position="199"/>
    </location>
</feature>
<keyword evidence="11" id="KW-1185">Reference proteome</keyword>
<dbReference type="SUPFAM" id="SSF46785">
    <property type="entry name" value="Winged helix' DNA-binding domain"/>
    <property type="match status" value="1"/>
</dbReference>
<keyword evidence="2" id="KW-0963">Cytoplasm</keyword>
<sequence length="550" mass="59422">MVDHEGSDGEKSTARSPPVEDKQELSQLEPEKAHTSWGATQRKGISRRNAWGNQSYADLISQAIESSPEKRLTLAQIYDWMVSTVPYFKDKGDSNSSAGWKNSIRHNLSLHNKFLRVNNESTCKSSWWMLNSEGSKGTKAPRQRAASMDSSSSKLLKSRMRAKQTKKQAGTAGPGEAGGSTPAEGAVDGPGPSQLFPNWGVKSSSILSHSSLDDLDAWTSFRPRPRTSPNASTLSGRLSPITPGQGDKEHLPEDVLLDVPSTLTEALMEELDLIDGLTLMAGHSIGVNPKPLLSFAATLPPQVTSFTSFTSLQTPMVTEPPYSQTHMQFSVSPHAGSNFGFGSAVDSPKTGSISQEAQFRAHVPSALEVLLTSDSPPPCDMKMTQTDRLMPNHDWAGLLGLGVPMTGEQSNASQPMLGKNIKPNLVPTTTMQPQQPSQSQLGTSLPGLYQDATQLTTVKDPVYSGPQQSRLGATFLETRYLQRVGSTGSHGMGSFVGPSCFTSSQDKLPVDLDLDMFIENLDWDVDCSMNSNFMDGDGFDLNFDPIVPTS</sequence>
<feature type="DNA-binding region" description="Fork-head" evidence="7">
    <location>
        <begin position="51"/>
        <end position="144"/>
    </location>
</feature>
<dbReference type="InterPro" id="IPR036390">
    <property type="entry name" value="WH_DNA-bd_sf"/>
</dbReference>
<dbReference type="GO" id="GO:0000981">
    <property type="term" value="F:DNA-binding transcription factor activity, RNA polymerase II-specific"/>
    <property type="evidence" value="ECO:0007669"/>
    <property type="project" value="TreeGrafter"/>
</dbReference>
<dbReference type="PRINTS" id="PR00053">
    <property type="entry name" value="FORKHEAD"/>
</dbReference>
<dbReference type="GO" id="GO:0001945">
    <property type="term" value="P:lymph vessel development"/>
    <property type="evidence" value="ECO:0007669"/>
    <property type="project" value="UniProtKB-ARBA"/>
</dbReference>
<dbReference type="Pfam" id="PF00250">
    <property type="entry name" value="Forkhead"/>
    <property type="match status" value="1"/>
</dbReference>
<dbReference type="InterPro" id="IPR030456">
    <property type="entry name" value="TF_fork_head_CS_2"/>
</dbReference>
<dbReference type="PROSITE" id="PS00658">
    <property type="entry name" value="FORK_HEAD_2"/>
    <property type="match status" value="1"/>
</dbReference>
<dbReference type="SMART" id="SM00339">
    <property type="entry name" value="FH"/>
    <property type="match status" value="1"/>
</dbReference>
<reference evidence="10" key="1">
    <citation type="journal article" date="2023" name="Science">
        <title>Genome structures resolve the early diversification of teleost fishes.</title>
        <authorList>
            <person name="Parey E."/>
            <person name="Louis A."/>
            <person name="Montfort J."/>
            <person name="Bouchez O."/>
            <person name="Roques C."/>
            <person name="Iampietro C."/>
            <person name="Lluch J."/>
            <person name="Castinel A."/>
            <person name="Donnadieu C."/>
            <person name="Desvignes T."/>
            <person name="Floi Bucao C."/>
            <person name="Jouanno E."/>
            <person name="Wen M."/>
            <person name="Mejri S."/>
            <person name="Dirks R."/>
            <person name="Jansen H."/>
            <person name="Henkel C."/>
            <person name="Chen W.J."/>
            <person name="Zahm M."/>
            <person name="Cabau C."/>
            <person name="Klopp C."/>
            <person name="Thompson A.W."/>
            <person name="Robinson-Rechavi M."/>
            <person name="Braasch I."/>
            <person name="Lecointre G."/>
            <person name="Bobe J."/>
            <person name="Postlethwait J.H."/>
            <person name="Berthelot C."/>
            <person name="Roest Crollius H."/>
            <person name="Guiguen Y."/>
        </authorList>
    </citation>
    <scope>NUCLEOTIDE SEQUENCE</scope>
    <source>
        <strain evidence="10">WJC10195</strain>
    </source>
</reference>
<dbReference type="PANTHER" id="PTHR45767">
    <property type="entry name" value="FORKHEAD BOX PROTEIN O"/>
    <property type="match status" value="1"/>
</dbReference>
<evidence type="ECO:0000256" key="5">
    <source>
        <dbReference type="ARBA" id="ARBA00023163"/>
    </source>
</evidence>
<feature type="domain" description="Fork-head" evidence="9">
    <location>
        <begin position="51"/>
        <end position="144"/>
    </location>
</feature>
<dbReference type="InterPro" id="IPR047409">
    <property type="entry name" value="FH_FOXO4"/>
</dbReference>
<dbReference type="GO" id="GO:0005634">
    <property type="term" value="C:nucleus"/>
    <property type="evidence" value="ECO:0007669"/>
    <property type="project" value="UniProtKB-SubCell"/>
</dbReference>
<comment type="caution">
    <text evidence="10">The sequence shown here is derived from an EMBL/GenBank/DDBJ whole genome shotgun (WGS) entry which is preliminary data.</text>
</comment>
<evidence type="ECO:0000256" key="6">
    <source>
        <dbReference type="ARBA" id="ARBA00023242"/>
    </source>
</evidence>
<comment type="subcellular location">
    <subcellularLocation>
        <location evidence="1">Cytoplasm</location>
    </subcellularLocation>
    <subcellularLocation>
        <location evidence="7">Nucleus</location>
    </subcellularLocation>
</comment>
<dbReference type="Gene3D" id="1.10.10.10">
    <property type="entry name" value="Winged helix-like DNA-binding domain superfamily/Winged helix DNA-binding domain"/>
    <property type="match status" value="1"/>
</dbReference>
<evidence type="ECO:0000313" key="10">
    <source>
        <dbReference type="EMBL" id="KAJ8348842.1"/>
    </source>
</evidence>
<feature type="compositionally biased region" description="Low complexity" evidence="8">
    <location>
        <begin position="144"/>
        <end position="155"/>
    </location>
</feature>
<dbReference type="InterPro" id="IPR001766">
    <property type="entry name" value="Fork_head_dom"/>
</dbReference>
<dbReference type="AlphaFoldDB" id="A0A9Q1IQP5"/>
<dbReference type="OrthoDB" id="5954824at2759"/>
<evidence type="ECO:0000259" key="9">
    <source>
        <dbReference type="PROSITE" id="PS50039"/>
    </source>
</evidence>
<feature type="compositionally biased region" description="Basic residues" evidence="8">
    <location>
        <begin position="156"/>
        <end position="166"/>
    </location>
</feature>
<evidence type="ECO:0000256" key="3">
    <source>
        <dbReference type="ARBA" id="ARBA00023015"/>
    </source>
</evidence>
<protein>
    <recommendedName>
        <fullName evidence="9">Fork-head domain-containing protein</fullName>
    </recommendedName>
</protein>
<evidence type="ECO:0000256" key="2">
    <source>
        <dbReference type="ARBA" id="ARBA00022490"/>
    </source>
</evidence>
<dbReference type="GO" id="GO:0005737">
    <property type="term" value="C:cytoplasm"/>
    <property type="evidence" value="ECO:0007669"/>
    <property type="project" value="UniProtKB-SubCell"/>
</dbReference>
<dbReference type="GO" id="GO:0000978">
    <property type="term" value="F:RNA polymerase II cis-regulatory region sequence-specific DNA binding"/>
    <property type="evidence" value="ECO:0007669"/>
    <property type="project" value="TreeGrafter"/>
</dbReference>
<dbReference type="FunFam" id="1.10.10.10:FF:000032">
    <property type="entry name" value="Forkhead box protein O4"/>
    <property type="match status" value="1"/>
</dbReference>
<proteinExistence type="predicted"/>
<evidence type="ECO:0000256" key="1">
    <source>
        <dbReference type="ARBA" id="ARBA00004496"/>
    </source>
</evidence>
<keyword evidence="6 7" id="KW-0539">Nucleus</keyword>
<evidence type="ECO:0000256" key="7">
    <source>
        <dbReference type="PROSITE-ProRule" id="PRU00089"/>
    </source>
</evidence>
<dbReference type="PANTHER" id="PTHR45767:SF3">
    <property type="entry name" value="FORKHEAD BOX PROTEIN O4"/>
    <property type="match status" value="1"/>
</dbReference>
<feature type="region of interest" description="Disordered" evidence="8">
    <location>
        <begin position="1"/>
        <end position="43"/>
    </location>
</feature>
<dbReference type="CDD" id="cd20062">
    <property type="entry name" value="FH_FOXO4"/>
    <property type="match status" value="1"/>
</dbReference>
<accession>A0A9Q1IQP5</accession>
<dbReference type="PROSITE" id="PS50039">
    <property type="entry name" value="FORK_HEAD_3"/>
    <property type="match status" value="1"/>
</dbReference>
<gene>
    <name evidence="10" type="ORF">SKAU_G00274310</name>
</gene>
<evidence type="ECO:0000256" key="4">
    <source>
        <dbReference type="ARBA" id="ARBA00023125"/>
    </source>
</evidence>
<feature type="compositionally biased region" description="Polar residues" evidence="8">
    <location>
        <begin position="227"/>
        <end position="236"/>
    </location>
</feature>
<dbReference type="Pfam" id="PF16676">
    <property type="entry name" value="FOXO-TAD"/>
    <property type="match status" value="1"/>
</dbReference>
<keyword evidence="4 7" id="KW-0238">DNA-binding</keyword>
<name>A0A9Q1IQP5_SYNKA</name>